<name>A0ABP9PUR7_9ACTN</name>
<dbReference type="Gene3D" id="3.20.20.80">
    <property type="entry name" value="Glycosidases"/>
    <property type="match status" value="1"/>
</dbReference>
<comment type="caution">
    <text evidence="5">The sequence shown here is derived from an EMBL/GenBank/DDBJ whole genome shotgun (WGS) entry which is preliminary data.</text>
</comment>
<feature type="domain" description="Glycosyl hydrolase-like 10" evidence="4">
    <location>
        <begin position="78"/>
        <end position="401"/>
    </location>
</feature>
<proteinExistence type="predicted"/>
<sequence length="556" mass="61156">MRLPRPARSRSWPAACAAGLAAAVTAALLSPAAASGPGGSDGDDVPGGVEQEVEQDVEQERAAPAGCATDADHPKRQLRADWIASVSNIDWPSAPGLPAAEQRAELVRYLDEAVGRGLNAVVLQVRPTADTFWPSDLEPWSAWLTGEAGTGPGYDPLRFAVREAHARGLKLHAWFNPYRVSQTTDRSALDPESPAAQHPEWVVEYGGKLYYDPGLPQVRQLTTDVIMEAVRRYDIDGVHFDDYFYPYPVGTTPFPDDATFATYGGGFPDTPEGRADWRRDNVNRLVEGLNQRIHRAKPWVLFGVSPFAVWRNQATDPQGSATTAGAETYDDLYADTRRWVREEWIDYVAPQVYWNIGFAAADYGVLVPWWSEQVTGTDVQLYVGQATYKVGVEPVQDPAWRDPEEMTDHLFFNRDHPQVDGDIYFSAKQVRANRLGHMDLVQFDHYQRPALLPVTAGVPGTAPKAVKRLDAERRGQQVRLTWRGSGKAGERYAVYRLPGRGVGACDLADATHLLGTTEGPSWRGPAGGTGPATYVVTALDRAHRESKAVSTLVRGR</sequence>
<accession>A0ABP9PUR7</accession>
<reference evidence="6" key="1">
    <citation type="journal article" date="2019" name="Int. J. Syst. Evol. Microbiol.">
        <title>The Global Catalogue of Microorganisms (GCM) 10K type strain sequencing project: providing services to taxonomists for standard genome sequencing and annotation.</title>
        <authorList>
            <consortium name="The Broad Institute Genomics Platform"/>
            <consortium name="The Broad Institute Genome Sequencing Center for Infectious Disease"/>
            <person name="Wu L."/>
            <person name="Ma J."/>
        </authorList>
    </citation>
    <scope>NUCLEOTIDE SEQUENCE [LARGE SCALE GENOMIC DNA]</scope>
    <source>
        <strain evidence="6">JCM 18459</strain>
    </source>
</reference>
<keyword evidence="1 3" id="KW-0732">Signal</keyword>
<dbReference type="Pfam" id="PF02638">
    <property type="entry name" value="GHL10"/>
    <property type="match status" value="1"/>
</dbReference>
<dbReference type="InterPro" id="IPR003790">
    <property type="entry name" value="GHL10"/>
</dbReference>
<feature type="region of interest" description="Disordered" evidence="2">
    <location>
        <begin position="31"/>
        <end position="74"/>
    </location>
</feature>
<dbReference type="EMBL" id="BAABKG010000003">
    <property type="protein sequence ID" value="GAA5150146.1"/>
    <property type="molecule type" value="Genomic_DNA"/>
</dbReference>
<dbReference type="RefSeq" id="WP_345459132.1">
    <property type="nucleotide sequence ID" value="NZ_BAABKG010000003.1"/>
</dbReference>
<evidence type="ECO:0000256" key="1">
    <source>
        <dbReference type="ARBA" id="ARBA00022729"/>
    </source>
</evidence>
<evidence type="ECO:0000313" key="5">
    <source>
        <dbReference type="EMBL" id="GAA5150146.1"/>
    </source>
</evidence>
<evidence type="ECO:0000256" key="3">
    <source>
        <dbReference type="SAM" id="SignalP"/>
    </source>
</evidence>
<dbReference type="InterPro" id="IPR052177">
    <property type="entry name" value="Divisome_Glycosyl_Hydrolase"/>
</dbReference>
<dbReference type="SUPFAM" id="SSF51445">
    <property type="entry name" value="(Trans)glycosidases"/>
    <property type="match status" value="1"/>
</dbReference>
<evidence type="ECO:0000256" key="2">
    <source>
        <dbReference type="SAM" id="MobiDB-lite"/>
    </source>
</evidence>
<organism evidence="5 6">
    <name type="scientific">Nocardioides marinquilinus</name>
    <dbReference type="NCBI Taxonomy" id="1210400"/>
    <lineage>
        <taxon>Bacteria</taxon>
        <taxon>Bacillati</taxon>
        <taxon>Actinomycetota</taxon>
        <taxon>Actinomycetes</taxon>
        <taxon>Propionibacteriales</taxon>
        <taxon>Nocardioidaceae</taxon>
        <taxon>Nocardioides</taxon>
    </lineage>
</organism>
<dbReference type="PANTHER" id="PTHR43405:SF1">
    <property type="entry name" value="GLYCOSYL HYDROLASE DIGH"/>
    <property type="match status" value="1"/>
</dbReference>
<dbReference type="PANTHER" id="PTHR43405">
    <property type="entry name" value="GLYCOSYL HYDROLASE DIGH"/>
    <property type="match status" value="1"/>
</dbReference>
<evidence type="ECO:0000313" key="6">
    <source>
        <dbReference type="Proteomes" id="UP001500221"/>
    </source>
</evidence>
<feature type="signal peptide" evidence="3">
    <location>
        <begin position="1"/>
        <end position="26"/>
    </location>
</feature>
<keyword evidence="6" id="KW-1185">Reference proteome</keyword>
<feature type="chain" id="PRO_5045628692" evidence="3">
    <location>
        <begin position="27"/>
        <end position="556"/>
    </location>
</feature>
<dbReference type="Proteomes" id="UP001500221">
    <property type="component" value="Unassembled WGS sequence"/>
</dbReference>
<dbReference type="InterPro" id="IPR017853">
    <property type="entry name" value="GH"/>
</dbReference>
<evidence type="ECO:0000259" key="4">
    <source>
        <dbReference type="Pfam" id="PF02638"/>
    </source>
</evidence>
<gene>
    <name evidence="5" type="ORF">GCM10023340_26610</name>
</gene>
<protein>
    <submittedName>
        <fullName evidence="5">Family 10 glycosylhydrolase</fullName>
    </submittedName>
</protein>